<reference evidence="2 3" key="1">
    <citation type="submission" date="2021-06" db="EMBL/GenBank/DDBJ databases">
        <authorList>
            <person name="Palmer J.M."/>
        </authorList>
    </citation>
    <scope>NUCLEOTIDE SEQUENCE [LARGE SCALE GENOMIC DNA]</scope>
    <source>
        <strain evidence="2 3">MEX-2019</strain>
        <tissue evidence="2">Muscle</tissue>
    </source>
</reference>
<name>A0AAV9S669_9TELE</name>
<dbReference type="EMBL" id="JAHHUM010000881">
    <property type="protein sequence ID" value="KAK5616563.1"/>
    <property type="molecule type" value="Genomic_DNA"/>
</dbReference>
<sequence>MCGDAVRCQTWTTTKSAEREEECACGCVLKVCTTATGKEVQLAMGKGGSGRTQTNHRYLQYPYRVGRRSSCPPDSLSHLYSSRRRHHRHKPSSSPHSNRASHVSSSPVGLTLVCTRRMLRQIPRWVRLKSFPLDDVFTQHCRHGEVRTGASNPTSVRDHPHCLSAQLLGLILHTLQFTSR</sequence>
<evidence type="ECO:0000256" key="1">
    <source>
        <dbReference type="SAM" id="MobiDB-lite"/>
    </source>
</evidence>
<comment type="caution">
    <text evidence="2">The sequence shown here is derived from an EMBL/GenBank/DDBJ whole genome shotgun (WGS) entry which is preliminary data.</text>
</comment>
<feature type="region of interest" description="Disordered" evidence="1">
    <location>
        <begin position="65"/>
        <end position="104"/>
    </location>
</feature>
<dbReference type="Proteomes" id="UP001311232">
    <property type="component" value="Unassembled WGS sequence"/>
</dbReference>
<evidence type="ECO:0000313" key="3">
    <source>
        <dbReference type="Proteomes" id="UP001311232"/>
    </source>
</evidence>
<feature type="compositionally biased region" description="Basic residues" evidence="1">
    <location>
        <begin position="81"/>
        <end position="91"/>
    </location>
</feature>
<keyword evidence="3" id="KW-1185">Reference proteome</keyword>
<gene>
    <name evidence="2" type="ORF">CRENBAI_006923</name>
</gene>
<evidence type="ECO:0000313" key="2">
    <source>
        <dbReference type="EMBL" id="KAK5616563.1"/>
    </source>
</evidence>
<accession>A0AAV9S669</accession>
<dbReference type="AlphaFoldDB" id="A0AAV9S669"/>
<organism evidence="2 3">
    <name type="scientific">Crenichthys baileyi</name>
    <name type="common">White River springfish</name>
    <dbReference type="NCBI Taxonomy" id="28760"/>
    <lineage>
        <taxon>Eukaryota</taxon>
        <taxon>Metazoa</taxon>
        <taxon>Chordata</taxon>
        <taxon>Craniata</taxon>
        <taxon>Vertebrata</taxon>
        <taxon>Euteleostomi</taxon>
        <taxon>Actinopterygii</taxon>
        <taxon>Neopterygii</taxon>
        <taxon>Teleostei</taxon>
        <taxon>Neoteleostei</taxon>
        <taxon>Acanthomorphata</taxon>
        <taxon>Ovalentaria</taxon>
        <taxon>Atherinomorphae</taxon>
        <taxon>Cyprinodontiformes</taxon>
        <taxon>Goodeidae</taxon>
        <taxon>Crenichthys</taxon>
    </lineage>
</organism>
<protein>
    <submittedName>
        <fullName evidence="2">Uncharacterized protein</fullName>
    </submittedName>
</protein>
<proteinExistence type="predicted"/>